<keyword evidence="4 7" id="KW-0812">Transmembrane</keyword>
<feature type="domain" description="Type II secretion system protein GspF" evidence="8">
    <location>
        <begin position="15"/>
        <end position="131"/>
    </location>
</feature>
<dbReference type="EMBL" id="JBCLUF010000012">
    <property type="protein sequence ID" value="MEY8662141.1"/>
    <property type="molecule type" value="Genomic_DNA"/>
</dbReference>
<dbReference type="PANTHER" id="PTHR30012">
    <property type="entry name" value="GENERAL SECRETION PATHWAY PROTEIN"/>
    <property type="match status" value="1"/>
</dbReference>
<sequence length="337" mass="38703">MKDNKRWPLKQQAEFLSTLAELLAAGFSLKRSLDQLRVFFKHRGAEQVMDKLAEGSSFSVAMKEYLTPSLYCQLVIAEKHGQLEKSVTQLGRYLNLRIAQQEKLRAVLLYPFLLLSLLLFLLFGVKMWLVPEMLQFAPDKATGLVKLGFKSSRFILGGGVLIFSGYLLKTLYWLKHCAVLDRHSWYSCLPLVGKLYRQYCSYYMTFNLGLLIESGLEFQQICQLLQTFDKKTLLHQLGKLLAREVAHGNNFDDLISRYPFIPNELSAFFKKGKTKAELGTDLMTYAQLAYKRLFYLTDKMIAWVQPIFFIVIAMIIVGTYLALLLPMYSSLETLGAY</sequence>
<evidence type="ECO:0000256" key="2">
    <source>
        <dbReference type="ARBA" id="ARBA00005745"/>
    </source>
</evidence>
<comment type="subcellular location">
    <subcellularLocation>
        <location evidence="1">Cell membrane</location>
        <topology evidence="1">Multi-pass membrane protein</topology>
    </subcellularLocation>
</comment>
<dbReference type="NCBIfam" id="NF041012">
    <property type="entry name" value="T4P_ComGB"/>
    <property type="match status" value="1"/>
</dbReference>
<organism evidence="9 10">
    <name type="scientific">Ligilactobacillus faecis</name>
    <dbReference type="NCBI Taxonomy" id="762833"/>
    <lineage>
        <taxon>Bacteria</taxon>
        <taxon>Bacillati</taxon>
        <taxon>Bacillota</taxon>
        <taxon>Bacilli</taxon>
        <taxon>Lactobacillales</taxon>
        <taxon>Lactobacillaceae</taxon>
        <taxon>Ligilactobacillus</taxon>
    </lineage>
</organism>
<dbReference type="Pfam" id="PF00482">
    <property type="entry name" value="T2SSF"/>
    <property type="match status" value="2"/>
</dbReference>
<dbReference type="Gene3D" id="1.20.81.30">
    <property type="entry name" value="Type II secretion system (T2SS), domain F"/>
    <property type="match status" value="2"/>
</dbReference>
<evidence type="ECO:0000256" key="7">
    <source>
        <dbReference type="SAM" id="Phobius"/>
    </source>
</evidence>
<gene>
    <name evidence="9" type="primary">comGB</name>
    <name evidence="9" type="ORF">AALT52_04445</name>
</gene>
<dbReference type="InterPro" id="IPR003004">
    <property type="entry name" value="GspF/PilC"/>
</dbReference>
<dbReference type="InterPro" id="IPR047692">
    <property type="entry name" value="T4P_ComGB"/>
</dbReference>
<name>A0ABV4DNT7_9LACO</name>
<evidence type="ECO:0000256" key="1">
    <source>
        <dbReference type="ARBA" id="ARBA00004651"/>
    </source>
</evidence>
<keyword evidence="10" id="KW-1185">Reference proteome</keyword>
<feature type="transmembrane region" description="Helical" evidence="7">
    <location>
        <begin position="300"/>
        <end position="323"/>
    </location>
</feature>
<evidence type="ECO:0000313" key="10">
    <source>
        <dbReference type="Proteomes" id="UP001565236"/>
    </source>
</evidence>
<dbReference type="PANTHER" id="PTHR30012:SF0">
    <property type="entry name" value="TYPE II SECRETION SYSTEM PROTEIN F-RELATED"/>
    <property type="match status" value="1"/>
</dbReference>
<dbReference type="Proteomes" id="UP001565236">
    <property type="component" value="Unassembled WGS sequence"/>
</dbReference>
<evidence type="ECO:0000256" key="4">
    <source>
        <dbReference type="ARBA" id="ARBA00022692"/>
    </source>
</evidence>
<comment type="caution">
    <text evidence="9">The sequence shown here is derived from an EMBL/GenBank/DDBJ whole genome shotgun (WGS) entry which is preliminary data.</text>
</comment>
<keyword evidence="5 7" id="KW-1133">Transmembrane helix</keyword>
<evidence type="ECO:0000313" key="9">
    <source>
        <dbReference type="EMBL" id="MEY8662141.1"/>
    </source>
</evidence>
<reference evidence="9 10" key="1">
    <citation type="submission" date="2024-03" db="EMBL/GenBank/DDBJ databases">
        <title>Mouse gut bacterial collection (mGBC) of GemPharmatech.</title>
        <authorList>
            <person name="He Y."/>
            <person name="Dong L."/>
            <person name="Wu D."/>
            <person name="Gao X."/>
            <person name="Lin Z."/>
        </authorList>
    </citation>
    <scope>NUCLEOTIDE SEQUENCE [LARGE SCALE GENOMIC DNA]</scope>
    <source>
        <strain evidence="9 10">15-30</strain>
    </source>
</reference>
<evidence type="ECO:0000256" key="3">
    <source>
        <dbReference type="ARBA" id="ARBA00022475"/>
    </source>
</evidence>
<feature type="transmembrane region" description="Helical" evidence="7">
    <location>
        <begin position="154"/>
        <end position="174"/>
    </location>
</feature>
<feature type="domain" description="Type II secretion system protein GspF" evidence="8">
    <location>
        <begin position="207"/>
        <end position="326"/>
    </location>
</feature>
<comment type="similarity">
    <text evidence="2">Belongs to the GSP F family.</text>
</comment>
<evidence type="ECO:0000259" key="8">
    <source>
        <dbReference type="Pfam" id="PF00482"/>
    </source>
</evidence>
<feature type="transmembrane region" description="Helical" evidence="7">
    <location>
        <begin position="107"/>
        <end position="129"/>
    </location>
</feature>
<dbReference type="InterPro" id="IPR042094">
    <property type="entry name" value="T2SS_GspF_sf"/>
</dbReference>
<proteinExistence type="inferred from homology"/>
<dbReference type="InterPro" id="IPR018076">
    <property type="entry name" value="T2SS_GspF_dom"/>
</dbReference>
<keyword evidence="6 7" id="KW-0472">Membrane</keyword>
<dbReference type="RefSeq" id="WP_369941518.1">
    <property type="nucleotide sequence ID" value="NZ_JBCLUF010000012.1"/>
</dbReference>
<protein>
    <submittedName>
        <fullName evidence="9">Competence type IV pilus assembly protein ComGB</fullName>
    </submittedName>
</protein>
<evidence type="ECO:0000256" key="6">
    <source>
        <dbReference type="ARBA" id="ARBA00023136"/>
    </source>
</evidence>
<accession>A0ABV4DNT7</accession>
<keyword evidence="3" id="KW-1003">Cell membrane</keyword>
<evidence type="ECO:0000256" key="5">
    <source>
        <dbReference type="ARBA" id="ARBA00022989"/>
    </source>
</evidence>